<dbReference type="EMBL" id="JAGPXC010000015">
    <property type="protein sequence ID" value="KAH6638529.1"/>
    <property type="molecule type" value="Genomic_DNA"/>
</dbReference>
<dbReference type="PANTHER" id="PTHR31069">
    <property type="entry name" value="OLEATE-ACTIVATED TRANSCRIPTION FACTOR 1-RELATED"/>
    <property type="match status" value="1"/>
</dbReference>
<sequence length="118" mass="13429">MTARFWSAEMAGDPQPVRRRTFACCKTCRRRHAKCDEAQPECSTCQRLGLSCGGYEPRLLWIMGDAAAPWTTTELRESHRGGGFRYPLFPVVRRQTTSRLEQSMSNRSPMSALLQIDC</sequence>
<dbReference type="Pfam" id="PF00172">
    <property type="entry name" value="Zn_clus"/>
    <property type="match status" value="1"/>
</dbReference>
<reference evidence="6" key="1">
    <citation type="journal article" date="2021" name="Nat. Commun.">
        <title>Genetic determinants of endophytism in the Arabidopsis root mycobiome.</title>
        <authorList>
            <person name="Mesny F."/>
            <person name="Miyauchi S."/>
            <person name="Thiergart T."/>
            <person name="Pickel B."/>
            <person name="Atanasova L."/>
            <person name="Karlsson M."/>
            <person name="Huettel B."/>
            <person name="Barry K.W."/>
            <person name="Haridas S."/>
            <person name="Chen C."/>
            <person name="Bauer D."/>
            <person name="Andreopoulos W."/>
            <person name="Pangilinan J."/>
            <person name="LaButti K."/>
            <person name="Riley R."/>
            <person name="Lipzen A."/>
            <person name="Clum A."/>
            <person name="Drula E."/>
            <person name="Henrissat B."/>
            <person name="Kohler A."/>
            <person name="Grigoriev I.V."/>
            <person name="Martin F.M."/>
            <person name="Hacquard S."/>
        </authorList>
    </citation>
    <scope>NUCLEOTIDE SEQUENCE</scope>
    <source>
        <strain evidence="6">MPI-SDFR-AT-0073</strain>
    </source>
</reference>
<evidence type="ECO:0000259" key="5">
    <source>
        <dbReference type="PROSITE" id="PS50048"/>
    </source>
</evidence>
<evidence type="ECO:0000256" key="4">
    <source>
        <dbReference type="ARBA" id="ARBA00023242"/>
    </source>
</evidence>
<feature type="domain" description="Zn(2)-C6 fungal-type" evidence="5">
    <location>
        <begin position="24"/>
        <end position="52"/>
    </location>
</feature>
<dbReference type="AlphaFoldDB" id="A0A9P8UBA6"/>
<dbReference type="InterPro" id="IPR001138">
    <property type="entry name" value="Zn2Cys6_DnaBD"/>
</dbReference>
<dbReference type="Gene3D" id="4.10.240.10">
    <property type="entry name" value="Zn(2)-C6 fungal-type DNA-binding domain"/>
    <property type="match status" value="1"/>
</dbReference>
<evidence type="ECO:0000313" key="7">
    <source>
        <dbReference type="Proteomes" id="UP000758603"/>
    </source>
</evidence>
<dbReference type="PANTHER" id="PTHR31069:SF32">
    <property type="entry name" value="ARGININE METABOLISM REGULATION PROTEIN II"/>
    <property type="match status" value="1"/>
</dbReference>
<dbReference type="RefSeq" id="XP_045950801.1">
    <property type="nucleotide sequence ID" value="XM_046095068.1"/>
</dbReference>
<comment type="caution">
    <text evidence="6">The sequence shown here is derived from an EMBL/GenBank/DDBJ whole genome shotgun (WGS) entry which is preliminary data.</text>
</comment>
<evidence type="ECO:0000256" key="2">
    <source>
        <dbReference type="ARBA" id="ARBA00023125"/>
    </source>
</evidence>
<dbReference type="InterPro" id="IPR050675">
    <property type="entry name" value="OAF3"/>
</dbReference>
<protein>
    <recommendedName>
        <fullName evidence="5">Zn(2)-C6 fungal-type domain-containing protein</fullName>
    </recommendedName>
</protein>
<dbReference type="GO" id="GO:0000981">
    <property type="term" value="F:DNA-binding transcription factor activity, RNA polymerase II-specific"/>
    <property type="evidence" value="ECO:0007669"/>
    <property type="project" value="InterPro"/>
</dbReference>
<keyword evidence="3" id="KW-0804">Transcription</keyword>
<keyword evidence="7" id="KW-1185">Reference proteome</keyword>
<dbReference type="OrthoDB" id="3477330at2759"/>
<dbReference type="GO" id="GO:0008270">
    <property type="term" value="F:zinc ion binding"/>
    <property type="evidence" value="ECO:0007669"/>
    <property type="project" value="InterPro"/>
</dbReference>
<dbReference type="GO" id="GO:0003677">
    <property type="term" value="F:DNA binding"/>
    <property type="evidence" value="ECO:0007669"/>
    <property type="project" value="UniProtKB-KW"/>
</dbReference>
<dbReference type="Proteomes" id="UP000758603">
    <property type="component" value="Unassembled WGS sequence"/>
</dbReference>
<dbReference type="SUPFAM" id="SSF57701">
    <property type="entry name" value="Zn2/Cys6 DNA-binding domain"/>
    <property type="match status" value="1"/>
</dbReference>
<keyword evidence="1" id="KW-0805">Transcription regulation</keyword>
<accession>A0A9P8UBA6</accession>
<gene>
    <name evidence="6" type="ORF">BKA67DRAFT_143333</name>
</gene>
<dbReference type="SMART" id="SM00066">
    <property type="entry name" value="GAL4"/>
    <property type="match status" value="1"/>
</dbReference>
<evidence type="ECO:0000256" key="1">
    <source>
        <dbReference type="ARBA" id="ARBA00023015"/>
    </source>
</evidence>
<keyword evidence="4" id="KW-0539">Nucleus</keyword>
<dbReference type="CDD" id="cd00067">
    <property type="entry name" value="GAL4"/>
    <property type="match status" value="1"/>
</dbReference>
<evidence type="ECO:0000313" key="6">
    <source>
        <dbReference type="EMBL" id="KAH6638529.1"/>
    </source>
</evidence>
<evidence type="ECO:0000256" key="3">
    <source>
        <dbReference type="ARBA" id="ARBA00023163"/>
    </source>
</evidence>
<dbReference type="GeneID" id="70123961"/>
<name>A0A9P8UBA6_9PEZI</name>
<dbReference type="PROSITE" id="PS50048">
    <property type="entry name" value="ZN2_CY6_FUNGAL_2"/>
    <property type="match status" value="1"/>
</dbReference>
<keyword evidence="2" id="KW-0238">DNA-binding</keyword>
<proteinExistence type="predicted"/>
<organism evidence="6 7">
    <name type="scientific">Truncatella angustata</name>
    <dbReference type="NCBI Taxonomy" id="152316"/>
    <lineage>
        <taxon>Eukaryota</taxon>
        <taxon>Fungi</taxon>
        <taxon>Dikarya</taxon>
        <taxon>Ascomycota</taxon>
        <taxon>Pezizomycotina</taxon>
        <taxon>Sordariomycetes</taxon>
        <taxon>Xylariomycetidae</taxon>
        <taxon>Amphisphaeriales</taxon>
        <taxon>Sporocadaceae</taxon>
        <taxon>Truncatella</taxon>
    </lineage>
</organism>
<dbReference type="InterPro" id="IPR036864">
    <property type="entry name" value="Zn2-C6_fun-type_DNA-bd_sf"/>
</dbReference>